<dbReference type="InterPro" id="IPR020616">
    <property type="entry name" value="Thiolase_N"/>
</dbReference>
<dbReference type="Pfam" id="PF00108">
    <property type="entry name" value="Thiolase_N"/>
    <property type="match status" value="1"/>
</dbReference>
<keyword evidence="3 8" id="KW-0808">Transferase</keyword>
<dbReference type="PIRSF" id="PIRSF000429">
    <property type="entry name" value="Ac-CoA_Ac_transf"/>
    <property type="match status" value="1"/>
</dbReference>
<feature type="active site" description="Proton acceptor" evidence="7">
    <location>
        <position position="343"/>
    </location>
</feature>
<evidence type="ECO:0000259" key="9">
    <source>
        <dbReference type="Pfam" id="PF00108"/>
    </source>
</evidence>
<accession>A0A1H5M317</accession>
<evidence type="ECO:0000256" key="5">
    <source>
        <dbReference type="ARBA" id="ARBA00030755"/>
    </source>
</evidence>
<evidence type="ECO:0000313" key="12">
    <source>
        <dbReference type="Proteomes" id="UP000183407"/>
    </source>
</evidence>
<comment type="similarity">
    <text evidence="1 8">Belongs to the thiolase-like superfamily. Thiolase family.</text>
</comment>
<evidence type="ECO:0000256" key="3">
    <source>
        <dbReference type="ARBA" id="ARBA00022679"/>
    </source>
</evidence>
<dbReference type="InterPro" id="IPR020613">
    <property type="entry name" value="Thiolase_CS"/>
</dbReference>
<dbReference type="PANTHER" id="PTHR18919:SF107">
    <property type="entry name" value="ACETYL-COA ACETYLTRANSFERASE, CYTOSOLIC"/>
    <property type="match status" value="1"/>
</dbReference>
<dbReference type="InterPro" id="IPR020610">
    <property type="entry name" value="Thiolase_AS"/>
</dbReference>
<dbReference type="InterPro" id="IPR016039">
    <property type="entry name" value="Thiolase-like"/>
</dbReference>
<reference evidence="12" key="1">
    <citation type="submission" date="2016-10" db="EMBL/GenBank/DDBJ databases">
        <authorList>
            <person name="Varghese N."/>
        </authorList>
    </citation>
    <scope>NUCLEOTIDE SEQUENCE [LARGE SCALE GENOMIC DNA]</scope>
    <source>
        <strain evidence="12">DSM 44719</strain>
    </source>
</reference>
<evidence type="ECO:0000256" key="6">
    <source>
        <dbReference type="ARBA" id="ARBA00040529"/>
    </source>
</evidence>
<feature type="domain" description="Thiolase N-terminal" evidence="9">
    <location>
        <begin position="19"/>
        <end position="256"/>
    </location>
</feature>
<dbReference type="EMBL" id="FNTL01000005">
    <property type="protein sequence ID" value="SEE83769.1"/>
    <property type="molecule type" value="Genomic_DNA"/>
</dbReference>
<dbReference type="Gene3D" id="3.40.47.10">
    <property type="match status" value="2"/>
</dbReference>
<feature type="active site" description="Acyl-thioester intermediate" evidence="7">
    <location>
        <position position="80"/>
    </location>
</feature>
<keyword evidence="4 8" id="KW-0012">Acyltransferase</keyword>
<dbReference type="PROSITE" id="PS00737">
    <property type="entry name" value="THIOLASE_2"/>
    <property type="match status" value="1"/>
</dbReference>
<feature type="domain" description="Thiolase C-terminal" evidence="10">
    <location>
        <begin position="266"/>
        <end position="385"/>
    </location>
</feature>
<evidence type="ECO:0000259" key="10">
    <source>
        <dbReference type="Pfam" id="PF02803"/>
    </source>
</evidence>
<dbReference type="EC" id="2.3.1.9" evidence="2"/>
<organism evidence="11 12">
    <name type="scientific">Rhodococcus jostii</name>
    <dbReference type="NCBI Taxonomy" id="132919"/>
    <lineage>
        <taxon>Bacteria</taxon>
        <taxon>Bacillati</taxon>
        <taxon>Actinomycetota</taxon>
        <taxon>Actinomycetes</taxon>
        <taxon>Mycobacteriales</taxon>
        <taxon>Nocardiaceae</taxon>
        <taxon>Rhodococcus</taxon>
    </lineage>
</organism>
<dbReference type="PANTHER" id="PTHR18919">
    <property type="entry name" value="ACETYL-COA C-ACYLTRANSFERASE"/>
    <property type="match status" value="1"/>
</dbReference>
<dbReference type="SUPFAM" id="SSF53901">
    <property type="entry name" value="Thiolase-like"/>
    <property type="match status" value="2"/>
</dbReference>
<protein>
    <recommendedName>
        <fullName evidence="6">Probable acetyl-CoA acetyltransferase</fullName>
        <ecNumber evidence="2">2.3.1.9</ecNumber>
    </recommendedName>
    <alternativeName>
        <fullName evidence="5">Acetoacetyl-CoA thiolase</fullName>
    </alternativeName>
</protein>
<dbReference type="PROSITE" id="PS00099">
    <property type="entry name" value="THIOLASE_3"/>
    <property type="match status" value="1"/>
</dbReference>
<dbReference type="GO" id="GO:0003985">
    <property type="term" value="F:acetyl-CoA C-acetyltransferase activity"/>
    <property type="evidence" value="ECO:0007669"/>
    <property type="project" value="UniProtKB-EC"/>
</dbReference>
<dbReference type="Pfam" id="PF02803">
    <property type="entry name" value="Thiolase_C"/>
    <property type="match status" value="1"/>
</dbReference>
<gene>
    <name evidence="11" type="ORF">SAMN04490220_8627</name>
</gene>
<dbReference type="AlphaFoldDB" id="A0A1H5M317"/>
<dbReference type="Proteomes" id="UP000183407">
    <property type="component" value="Unassembled WGS sequence"/>
</dbReference>
<evidence type="ECO:0000256" key="8">
    <source>
        <dbReference type="RuleBase" id="RU003557"/>
    </source>
</evidence>
<name>A0A1H5M317_RHOJO</name>
<evidence type="ECO:0000313" key="11">
    <source>
        <dbReference type="EMBL" id="SEE83769.1"/>
    </source>
</evidence>
<evidence type="ECO:0000256" key="4">
    <source>
        <dbReference type="ARBA" id="ARBA00023315"/>
    </source>
</evidence>
<sequence>MPGLLWVDLWGLCGVCRGSDLGGVAIRGALNKSGVPAALVEYVIMGQVLTAGAGQIPAGQAAVAAGIPMDVPALTVNKVCLSGVDAIALANQLIRAGEFEVIVAGGQESMSQVPHLQEHARARVKYGDVTLRDSMAFDGLHDIFTDQPMGNLAEMTNGEADHPISRSEQDAFAAASHQNGVRAWKDGLSADEVVPLTVTQRRGGTVELGQDEGIRADTTVGSLATLRPAFSADGTITAGSASQISDGAAAVVVMSKAKAQELRPPWIAEIGAHGVVADPDSTLQLQPARAIARACAREGISPEDVDLVEINEAFAAVGIASTRELGLDPARVNVNGGAIALGHPLGMSGARITLHLALELQRRGGGVGAAALCGGGGQGDALIIRVPKK</sequence>
<dbReference type="InterPro" id="IPR020615">
    <property type="entry name" value="Thiolase_acyl_enz_int_AS"/>
</dbReference>
<dbReference type="PROSITE" id="PS00098">
    <property type="entry name" value="THIOLASE_1"/>
    <property type="match status" value="1"/>
</dbReference>
<evidence type="ECO:0000256" key="1">
    <source>
        <dbReference type="ARBA" id="ARBA00010982"/>
    </source>
</evidence>
<proteinExistence type="inferred from homology"/>
<dbReference type="InterPro" id="IPR002155">
    <property type="entry name" value="Thiolase"/>
</dbReference>
<dbReference type="InterPro" id="IPR020617">
    <property type="entry name" value="Thiolase_C"/>
</dbReference>
<feature type="active site" description="Proton acceptor" evidence="7">
    <location>
        <position position="373"/>
    </location>
</feature>
<dbReference type="CDD" id="cd00751">
    <property type="entry name" value="thiolase"/>
    <property type="match status" value="1"/>
</dbReference>
<evidence type="ECO:0000256" key="2">
    <source>
        <dbReference type="ARBA" id="ARBA00012705"/>
    </source>
</evidence>
<dbReference type="NCBIfam" id="TIGR01930">
    <property type="entry name" value="AcCoA-C-Actrans"/>
    <property type="match status" value="1"/>
</dbReference>
<evidence type="ECO:0000256" key="7">
    <source>
        <dbReference type="PIRSR" id="PIRSR000429-1"/>
    </source>
</evidence>